<dbReference type="Proteomes" id="UP001642484">
    <property type="component" value="Unassembled WGS sequence"/>
</dbReference>
<gene>
    <name evidence="2" type="ORF">CCMP2556_LOCUS45193</name>
    <name evidence="3" type="ORF">CCMP2556_LOCUS45236</name>
</gene>
<name>A0ABP0R2H7_9DINO</name>
<dbReference type="EMBL" id="CAXAMN010025373">
    <property type="protein sequence ID" value="CAK9094788.1"/>
    <property type="molecule type" value="Genomic_DNA"/>
</dbReference>
<sequence>MNAQGLGAGYHDNTWQWQDPSWGWEEGYWDSSWSGVAGAAGAWDGWWSQDAVAWPNADLGPKTVEDERNAQIHFTKTYQVLSEAIEKHPAAFKEKTAFMDLGCAPGGFSQRMLEELGAMGHGYGITLPYQAGGFPMLLHDLRFHIQVCNLMEIQRPKDLECPEPVDVIMADAQDLS</sequence>
<dbReference type="EMBL" id="CAXAMN010025395">
    <property type="protein sequence ID" value="CAK9094890.1"/>
    <property type="molecule type" value="Genomic_DNA"/>
</dbReference>
<keyword evidence="4" id="KW-1185">Reference proteome</keyword>
<dbReference type="Gene3D" id="3.40.50.150">
    <property type="entry name" value="Vaccinia Virus protein VP39"/>
    <property type="match status" value="1"/>
</dbReference>
<dbReference type="SUPFAM" id="SSF53335">
    <property type="entry name" value="S-adenosyl-L-methionine-dependent methyltransferases"/>
    <property type="match status" value="1"/>
</dbReference>
<protein>
    <recommendedName>
        <fullName evidence="1">Ribosomal RNA methyltransferase FtsJ domain-containing protein</fullName>
    </recommendedName>
</protein>
<evidence type="ECO:0000313" key="3">
    <source>
        <dbReference type="EMBL" id="CAK9094890.1"/>
    </source>
</evidence>
<feature type="domain" description="Ribosomal RNA methyltransferase FtsJ" evidence="1">
    <location>
        <begin position="81"/>
        <end position="173"/>
    </location>
</feature>
<dbReference type="InterPro" id="IPR029063">
    <property type="entry name" value="SAM-dependent_MTases_sf"/>
</dbReference>
<evidence type="ECO:0000259" key="1">
    <source>
        <dbReference type="Pfam" id="PF01728"/>
    </source>
</evidence>
<accession>A0ABP0R2H7</accession>
<reference evidence="2 4" key="1">
    <citation type="submission" date="2024-02" db="EMBL/GenBank/DDBJ databases">
        <authorList>
            <person name="Chen Y."/>
            <person name="Shah S."/>
            <person name="Dougan E. K."/>
            <person name="Thang M."/>
            <person name="Chan C."/>
        </authorList>
    </citation>
    <scope>NUCLEOTIDE SEQUENCE [LARGE SCALE GENOMIC DNA]</scope>
</reference>
<evidence type="ECO:0000313" key="4">
    <source>
        <dbReference type="Proteomes" id="UP001642484"/>
    </source>
</evidence>
<organism evidence="2 4">
    <name type="scientific">Durusdinium trenchii</name>
    <dbReference type="NCBI Taxonomy" id="1381693"/>
    <lineage>
        <taxon>Eukaryota</taxon>
        <taxon>Sar</taxon>
        <taxon>Alveolata</taxon>
        <taxon>Dinophyceae</taxon>
        <taxon>Suessiales</taxon>
        <taxon>Symbiodiniaceae</taxon>
        <taxon>Durusdinium</taxon>
    </lineage>
</organism>
<comment type="caution">
    <text evidence="2">The sequence shown here is derived from an EMBL/GenBank/DDBJ whole genome shotgun (WGS) entry which is preliminary data.</text>
</comment>
<evidence type="ECO:0000313" key="2">
    <source>
        <dbReference type="EMBL" id="CAK9094788.1"/>
    </source>
</evidence>
<dbReference type="Pfam" id="PF01728">
    <property type="entry name" value="FtsJ"/>
    <property type="match status" value="1"/>
</dbReference>
<proteinExistence type="predicted"/>
<dbReference type="InterPro" id="IPR002877">
    <property type="entry name" value="RNA_MeTrfase_FtsJ_dom"/>
</dbReference>